<proteinExistence type="predicted"/>
<name>A0A291GAD9_9RHOB</name>
<gene>
    <name evidence="1" type="ORF">CEW89_06005</name>
</gene>
<evidence type="ECO:0000313" key="2">
    <source>
        <dbReference type="Proteomes" id="UP000217935"/>
    </source>
</evidence>
<sequence>MSQYLADDLPDATGTKALRVWLESSGYARRLLLGREGDPWAEGAAKYLSFFTQARGLLRSDVAVVNVGDLFRSWMARHPGLVAEMGSKTRATYPLRRMLEEAGPRALLDEVVEAVGAHLQGQTPLVLAMPAPGAWLAEAQELVGRAPEVDADTTEDAAMYIADFMRCVAQRPVGGLLLEEGEAPGEVSAYTPLFNAARHYRWAVVGRGVAAGQDAPFDAVIGTDDKVQGRDVSAALFGGMDLPKTTSVQFLYAQVPVDHPPEAVLDAVARLQGVPV</sequence>
<organism evidence="1 2">
    <name type="scientific">Celeribacter ethanolicus</name>
    <dbReference type="NCBI Taxonomy" id="1758178"/>
    <lineage>
        <taxon>Bacteria</taxon>
        <taxon>Pseudomonadati</taxon>
        <taxon>Pseudomonadota</taxon>
        <taxon>Alphaproteobacteria</taxon>
        <taxon>Rhodobacterales</taxon>
        <taxon>Roseobacteraceae</taxon>
        <taxon>Celeribacter</taxon>
    </lineage>
</organism>
<protein>
    <submittedName>
        <fullName evidence="1">Uncharacterized protein</fullName>
    </submittedName>
</protein>
<dbReference type="STRING" id="1758178.GCA_001550095_03194"/>
<dbReference type="RefSeq" id="WP_096805276.1">
    <property type="nucleotide sequence ID" value="NZ_CP022196.1"/>
</dbReference>
<dbReference type="AlphaFoldDB" id="A0A291GAD9"/>
<accession>A0A291GAD9</accession>
<evidence type="ECO:0000313" key="1">
    <source>
        <dbReference type="EMBL" id="ATG47161.1"/>
    </source>
</evidence>
<dbReference type="OrthoDB" id="9130284at2"/>
<dbReference type="EMBL" id="CP022196">
    <property type="protein sequence ID" value="ATG47161.1"/>
    <property type="molecule type" value="Genomic_DNA"/>
</dbReference>
<dbReference type="Proteomes" id="UP000217935">
    <property type="component" value="Chromosome"/>
</dbReference>
<reference evidence="1 2" key="1">
    <citation type="submission" date="2017-06" db="EMBL/GenBank/DDBJ databases">
        <title>Celeribacter sp. TSPH2 complete genome sequence.</title>
        <authorList>
            <person name="Woo J.-H."/>
            <person name="Kim H.-S."/>
        </authorList>
    </citation>
    <scope>NUCLEOTIDE SEQUENCE [LARGE SCALE GENOMIC DNA]</scope>
    <source>
        <strain evidence="1 2">TSPH2</strain>
    </source>
</reference>
<dbReference type="KEGG" id="ceh:CEW89_06005"/>
<keyword evidence="2" id="KW-1185">Reference proteome</keyword>